<evidence type="ECO:0000256" key="1">
    <source>
        <dbReference type="ARBA" id="ARBA00009670"/>
    </source>
</evidence>
<feature type="transmembrane region" description="Helical" evidence="2">
    <location>
        <begin position="558"/>
        <end position="582"/>
    </location>
</feature>
<comment type="similarity">
    <text evidence="1">Belongs to the protein kinase superfamily. ADCK protein kinase family.</text>
</comment>
<keyword evidence="5" id="KW-1185">Reference proteome</keyword>
<sequence>MTELNFNGLPPVEITGREKRARFKQIISIFRRYNVLTNLARQKHPEQVRQAFEELGPTFIKAGQILSSRPDIVSPAYINELKKLQDHVQTDNFLTVRQTIETATGKPIAAMYASFDETPFASASMGQTHHARLKSGQDVVVKVQHPGIEKEVALDISLFEEALPLLKLIPEARVVNLQNLVTELKNSMFTEMNTKNEMTNGERFYNLNNGDDLITVPRVYPGLCAEKVLVNEFMPGKSIKHLLDRVEHANQVADHELDPARHKIAKTIVTNFMKQVFVDGFFHADLHPGNILVHELDPGEDGYLTAQTGHGTYQVGDDVPLQTDNQLPDYRLVYLDFGMMGTISQGLRNNLANVIVAVASQDTRAIGRNLLAISTRTGPVNEEEFYSELGPFLEPYYNSGLGEIDFQNLIFSIVRVCRDNNIQLNSDITMLIRAFGVIEGIVQVLDPDLSMIEVAQPFAKRYMNEQFNPKQVLSQTALAWYKSAENAPKVVTKLSNVLSLLENGGTRLNVNFPHRVELLRSAESMVNRLVTALILAALIIGSSLLVQSHPENAFITDIGMAGYLISFLIIAGMLISGIIRWIKTRHDR</sequence>
<dbReference type="PANTHER" id="PTHR10566">
    <property type="entry name" value="CHAPERONE-ACTIVITY OF BC1 COMPLEX CABC1 -RELATED"/>
    <property type="match status" value="1"/>
</dbReference>
<name>A0A2V1N1E0_9LACO</name>
<dbReference type="PANTHER" id="PTHR10566:SF113">
    <property type="entry name" value="PROTEIN ACTIVITY OF BC1 COMPLEX KINASE 7, CHLOROPLASTIC"/>
    <property type="match status" value="1"/>
</dbReference>
<proteinExistence type="inferred from homology"/>
<organism evidence="4 5">
    <name type="scientific">Levilactobacillus bambusae</name>
    <dbReference type="NCBI Taxonomy" id="2024736"/>
    <lineage>
        <taxon>Bacteria</taxon>
        <taxon>Bacillati</taxon>
        <taxon>Bacillota</taxon>
        <taxon>Bacilli</taxon>
        <taxon>Lactobacillales</taxon>
        <taxon>Lactobacillaceae</taxon>
        <taxon>Levilactobacillus</taxon>
    </lineage>
</organism>
<evidence type="ECO:0000313" key="4">
    <source>
        <dbReference type="EMBL" id="PWG00205.1"/>
    </source>
</evidence>
<dbReference type="RefSeq" id="WP_109250152.1">
    <property type="nucleotide sequence ID" value="NZ_QCXQ01000002.1"/>
</dbReference>
<dbReference type="Proteomes" id="UP000245080">
    <property type="component" value="Unassembled WGS sequence"/>
</dbReference>
<keyword evidence="2" id="KW-0472">Membrane</keyword>
<feature type="domain" description="ABC1 atypical kinase-like" evidence="3">
    <location>
        <begin position="83"/>
        <end position="367"/>
    </location>
</feature>
<evidence type="ECO:0000313" key="5">
    <source>
        <dbReference type="Proteomes" id="UP000245080"/>
    </source>
</evidence>
<evidence type="ECO:0000259" key="3">
    <source>
        <dbReference type="Pfam" id="PF03109"/>
    </source>
</evidence>
<dbReference type="InterPro" id="IPR011009">
    <property type="entry name" value="Kinase-like_dom_sf"/>
</dbReference>
<dbReference type="Pfam" id="PF03109">
    <property type="entry name" value="ABC1"/>
    <property type="match status" value="1"/>
</dbReference>
<accession>A0A2V1N1E0</accession>
<gene>
    <name evidence="4" type="ORF">DCM90_04530</name>
</gene>
<comment type="caution">
    <text evidence="4">The sequence shown here is derived from an EMBL/GenBank/DDBJ whole genome shotgun (WGS) entry which is preliminary data.</text>
</comment>
<dbReference type="EMBL" id="QCXQ01000002">
    <property type="protein sequence ID" value="PWG00205.1"/>
    <property type="molecule type" value="Genomic_DNA"/>
</dbReference>
<dbReference type="InterPro" id="IPR004147">
    <property type="entry name" value="ABC1_dom"/>
</dbReference>
<dbReference type="OrthoDB" id="9795390at2"/>
<dbReference type="AlphaFoldDB" id="A0A2V1N1E0"/>
<evidence type="ECO:0000256" key="2">
    <source>
        <dbReference type="SAM" id="Phobius"/>
    </source>
</evidence>
<protein>
    <submittedName>
        <fullName evidence="4">2-octaprenylphenol hydroxylase</fullName>
    </submittedName>
</protein>
<keyword evidence="2" id="KW-0812">Transmembrane</keyword>
<dbReference type="SUPFAM" id="SSF56112">
    <property type="entry name" value="Protein kinase-like (PK-like)"/>
    <property type="match status" value="1"/>
</dbReference>
<feature type="transmembrane region" description="Helical" evidence="2">
    <location>
        <begin position="525"/>
        <end position="546"/>
    </location>
</feature>
<dbReference type="InterPro" id="IPR050154">
    <property type="entry name" value="UbiB_kinase"/>
</dbReference>
<dbReference type="CDD" id="cd05121">
    <property type="entry name" value="ABC1_ADCK3-like"/>
    <property type="match status" value="1"/>
</dbReference>
<keyword evidence="2" id="KW-1133">Transmembrane helix</keyword>
<reference evidence="4 5" key="1">
    <citation type="journal article" date="2018" name="Int. J. Syst. Evol. Microbiol.">
        <title>Lactobacillus bambusae sp. nov., isolated from a traditional fermented Ma-bamboo shoots of Taiwan.</title>
        <authorList>
            <person name="Wang L.-T."/>
        </authorList>
    </citation>
    <scope>NUCLEOTIDE SEQUENCE [LARGE SCALE GENOMIC DNA]</scope>
    <source>
        <strain evidence="4 5">BS-W1</strain>
    </source>
</reference>